<dbReference type="SUPFAM" id="SSF53720">
    <property type="entry name" value="ALDH-like"/>
    <property type="match status" value="1"/>
</dbReference>
<dbReference type="InterPro" id="IPR029510">
    <property type="entry name" value="Ald_DH_CS_GLU"/>
</dbReference>
<evidence type="ECO:0000256" key="7">
    <source>
        <dbReference type="RuleBase" id="RU003345"/>
    </source>
</evidence>
<dbReference type="PROSITE" id="PS00687">
    <property type="entry name" value="ALDEHYDE_DEHYDR_GLU"/>
    <property type="match status" value="1"/>
</dbReference>
<evidence type="ECO:0000256" key="2">
    <source>
        <dbReference type="ARBA" id="ARBA00023002"/>
    </source>
</evidence>
<dbReference type="GO" id="GO:0006081">
    <property type="term" value="P:aldehyde metabolic process"/>
    <property type="evidence" value="ECO:0007669"/>
    <property type="project" value="InterPro"/>
</dbReference>
<dbReference type="OrthoDB" id="440325at2759"/>
<dbReference type="FunFam" id="3.40.605.10:FF:000004">
    <property type="entry name" value="Aldehyde dehydrogenase"/>
    <property type="match status" value="1"/>
</dbReference>
<reference evidence="9 10" key="1">
    <citation type="journal article" date="2015" name="Front. Microbiol.">
        <title>Genome sequence of the plant growth promoting endophytic yeast Rhodotorula graminis WP1.</title>
        <authorList>
            <person name="Firrincieli A."/>
            <person name="Otillar R."/>
            <person name="Salamov A."/>
            <person name="Schmutz J."/>
            <person name="Khan Z."/>
            <person name="Redman R.S."/>
            <person name="Fleck N.D."/>
            <person name="Lindquist E."/>
            <person name="Grigoriev I.V."/>
            <person name="Doty S.L."/>
        </authorList>
    </citation>
    <scope>NUCLEOTIDE SEQUENCE [LARGE SCALE GENOMIC DNA]</scope>
    <source>
        <strain evidence="9 10">WP1</strain>
    </source>
</reference>
<dbReference type="AlphaFoldDB" id="A0A194S327"/>
<dbReference type="RefSeq" id="XP_018271187.1">
    <property type="nucleotide sequence ID" value="XM_018416700.1"/>
</dbReference>
<name>A0A194S327_RHOGW</name>
<dbReference type="Gene3D" id="3.40.309.10">
    <property type="entry name" value="Aldehyde Dehydrogenase, Chain A, domain 2"/>
    <property type="match status" value="1"/>
</dbReference>
<sequence length="504" mass="55219">MTDTNVDDIPQAHETVYRTFLSGKTRPLAWRRNQIKQLGFLVQDNEDAFCKALEQDLGRPAFETITAELTPIKAEINDVCDHFEKWAKPQKAKTAFSWVAAKPTVYSEPKGVALIIGTWNYPITLLLTPLLGAISAGCTALVKPAEQSPATAALIASLLPKYLDPSAFICILGAVPQATTLLKLRYDHVFYTGSGGVGRIVAKAAAEHLTPVTLELGGKSPAVVLDDANVDVVARRIIWAKFVNAGQICISTDYILTTPAMEPKLIAAMKRALATFSAAPPGEASTSLLQNSAFSRIVNVNHYKRISKLLDGTKGDIVVGGKRDDKENKIEVTIVRNVKGDDTLMSEEIFGPVLPIVTLPDIDSMVRFIQDRETPLALYVFTQSDKKRQYIFERTRSGGFVQNDVLVQFLIPGLPFGGTGQAGYGNYHGRRTFDTFSHERAFASVPTWMDSILALRYPPYTPKKLKMLILFTGATIRRDGRYGAGFLAKLFAVVAAVLAIRAKL</sequence>
<feature type="active site" evidence="5">
    <location>
        <position position="249"/>
    </location>
</feature>
<dbReference type="GeneID" id="28977148"/>
<dbReference type="PANTHER" id="PTHR43570">
    <property type="entry name" value="ALDEHYDE DEHYDROGENASE"/>
    <property type="match status" value="1"/>
</dbReference>
<dbReference type="Pfam" id="PF00171">
    <property type="entry name" value="Aldedh"/>
    <property type="match status" value="1"/>
</dbReference>
<feature type="active site" evidence="5 6">
    <location>
        <position position="215"/>
    </location>
</feature>
<accession>A0A194S327</accession>
<keyword evidence="10" id="KW-1185">Reference proteome</keyword>
<dbReference type="InterPro" id="IPR016163">
    <property type="entry name" value="Ald_DH_C"/>
</dbReference>
<dbReference type="FunFam" id="3.40.309.10:FF:000003">
    <property type="entry name" value="Aldehyde dehydrogenase"/>
    <property type="match status" value="1"/>
</dbReference>
<gene>
    <name evidence="9" type="ORF">RHOBADRAFT_53161</name>
</gene>
<dbReference type="InterPro" id="IPR015590">
    <property type="entry name" value="Aldehyde_DH_dom"/>
</dbReference>
<dbReference type="OMA" id="PCIQGQV"/>
<dbReference type="Proteomes" id="UP000053890">
    <property type="component" value="Unassembled WGS sequence"/>
</dbReference>
<dbReference type="EMBL" id="KQ474078">
    <property type="protein sequence ID" value="KPV75138.1"/>
    <property type="molecule type" value="Genomic_DNA"/>
</dbReference>
<dbReference type="GO" id="GO:0004029">
    <property type="term" value="F:aldehyde dehydrogenase (NAD+) activity"/>
    <property type="evidence" value="ECO:0007669"/>
    <property type="project" value="TreeGrafter"/>
</dbReference>
<dbReference type="Gene3D" id="3.40.605.10">
    <property type="entry name" value="Aldehyde Dehydrogenase, Chain A, domain 1"/>
    <property type="match status" value="1"/>
</dbReference>
<dbReference type="InterPro" id="IPR016161">
    <property type="entry name" value="Ald_DH/histidinol_DH"/>
</dbReference>
<organism evidence="9 10">
    <name type="scientific">Rhodotorula graminis (strain WP1)</name>
    <dbReference type="NCBI Taxonomy" id="578459"/>
    <lineage>
        <taxon>Eukaryota</taxon>
        <taxon>Fungi</taxon>
        <taxon>Dikarya</taxon>
        <taxon>Basidiomycota</taxon>
        <taxon>Pucciniomycotina</taxon>
        <taxon>Microbotryomycetes</taxon>
        <taxon>Sporidiobolales</taxon>
        <taxon>Sporidiobolaceae</taxon>
        <taxon>Rhodotorula</taxon>
    </lineage>
</organism>
<protein>
    <recommendedName>
        <fullName evidence="4">Aldehyde dehydrogenase</fullName>
    </recommendedName>
</protein>
<evidence type="ECO:0000256" key="3">
    <source>
        <dbReference type="ARBA" id="ARBA00023027"/>
    </source>
</evidence>
<keyword evidence="2 4" id="KW-0560">Oxidoreductase</keyword>
<dbReference type="InterPro" id="IPR016162">
    <property type="entry name" value="Ald_DH_N"/>
</dbReference>
<keyword evidence="3" id="KW-0520">NAD</keyword>
<evidence type="ECO:0000256" key="6">
    <source>
        <dbReference type="PROSITE-ProRule" id="PRU10007"/>
    </source>
</evidence>
<dbReference type="PIRSF" id="PIRSF036492">
    <property type="entry name" value="ALDH"/>
    <property type="match status" value="1"/>
</dbReference>
<dbReference type="STRING" id="578459.A0A194S327"/>
<evidence type="ECO:0000256" key="1">
    <source>
        <dbReference type="ARBA" id="ARBA00009986"/>
    </source>
</evidence>
<evidence type="ECO:0000313" key="9">
    <source>
        <dbReference type="EMBL" id="KPV75138.1"/>
    </source>
</evidence>
<dbReference type="InterPro" id="IPR012394">
    <property type="entry name" value="Aldehyde_DH_NAD(P)"/>
</dbReference>
<feature type="domain" description="Aldehyde dehydrogenase" evidence="8">
    <location>
        <begin position="4"/>
        <end position="438"/>
    </location>
</feature>
<evidence type="ECO:0000256" key="5">
    <source>
        <dbReference type="PIRSR" id="PIRSR036492-1"/>
    </source>
</evidence>
<dbReference type="PANTHER" id="PTHR43570:SF16">
    <property type="entry name" value="ALDEHYDE DEHYDROGENASE TYPE III, ISOFORM Q"/>
    <property type="match status" value="1"/>
</dbReference>
<dbReference type="GO" id="GO:0005737">
    <property type="term" value="C:cytoplasm"/>
    <property type="evidence" value="ECO:0007669"/>
    <property type="project" value="TreeGrafter"/>
</dbReference>
<proteinExistence type="inferred from homology"/>
<evidence type="ECO:0000259" key="8">
    <source>
        <dbReference type="Pfam" id="PF00171"/>
    </source>
</evidence>
<evidence type="ECO:0000313" key="10">
    <source>
        <dbReference type="Proteomes" id="UP000053890"/>
    </source>
</evidence>
<comment type="similarity">
    <text evidence="1 4 7">Belongs to the aldehyde dehydrogenase family.</text>
</comment>
<evidence type="ECO:0000256" key="4">
    <source>
        <dbReference type="PIRNR" id="PIRNR036492"/>
    </source>
</evidence>